<comment type="caution">
    <text evidence="1">The sequence shown here is derived from an EMBL/GenBank/DDBJ whole genome shotgun (WGS) entry which is preliminary data.</text>
</comment>
<proteinExistence type="predicted"/>
<accession>A0AAD4SL04</accession>
<evidence type="ECO:0000313" key="2">
    <source>
        <dbReference type="Proteomes" id="UP001202328"/>
    </source>
</evidence>
<keyword evidence="2" id="KW-1185">Reference proteome</keyword>
<gene>
    <name evidence="1" type="ORF">MKW98_013961</name>
</gene>
<sequence>QLGVTPVVKYTALSIFVERFLPSISNNRGLARVGELVKFEACTEIIDALYETEETSVLYNSPHFVAASMLVAPYVITVPKQEHEFLFFLGVFMGEALQ</sequence>
<dbReference type="AlphaFoldDB" id="A0AAD4SL04"/>
<dbReference type="EMBL" id="JAJJMB010010315">
    <property type="protein sequence ID" value="KAI3909544.1"/>
    <property type="molecule type" value="Genomic_DNA"/>
</dbReference>
<reference evidence="1" key="1">
    <citation type="submission" date="2022-04" db="EMBL/GenBank/DDBJ databases">
        <title>A functionally conserved STORR gene fusion in Papaver species that diverged 16.8 million years ago.</title>
        <authorList>
            <person name="Catania T."/>
        </authorList>
    </citation>
    <scope>NUCLEOTIDE SEQUENCE</scope>
    <source>
        <strain evidence="1">S-188037</strain>
    </source>
</reference>
<name>A0AAD4SL04_9MAGN</name>
<protein>
    <submittedName>
        <fullName evidence="1">Uncharacterized protein</fullName>
    </submittedName>
</protein>
<organism evidence="1 2">
    <name type="scientific">Papaver atlanticum</name>
    <dbReference type="NCBI Taxonomy" id="357466"/>
    <lineage>
        <taxon>Eukaryota</taxon>
        <taxon>Viridiplantae</taxon>
        <taxon>Streptophyta</taxon>
        <taxon>Embryophyta</taxon>
        <taxon>Tracheophyta</taxon>
        <taxon>Spermatophyta</taxon>
        <taxon>Magnoliopsida</taxon>
        <taxon>Ranunculales</taxon>
        <taxon>Papaveraceae</taxon>
        <taxon>Papaveroideae</taxon>
        <taxon>Papaver</taxon>
    </lineage>
</organism>
<evidence type="ECO:0000313" key="1">
    <source>
        <dbReference type="EMBL" id="KAI3909544.1"/>
    </source>
</evidence>
<dbReference type="Proteomes" id="UP001202328">
    <property type="component" value="Unassembled WGS sequence"/>
</dbReference>
<feature type="non-terminal residue" evidence="1">
    <location>
        <position position="1"/>
    </location>
</feature>